<reference evidence="6" key="1">
    <citation type="submission" date="2018-05" db="EMBL/GenBank/DDBJ databases">
        <authorList>
            <person name="Lanie J.A."/>
            <person name="Ng W.-L."/>
            <person name="Kazmierczak K.M."/>
            <person name="Andrzejewski T.M."/>
            <person name="Davidsen T.M."/>
            <person name="Wayne K.J."/>
            <person name="Tettelin H."/>
            <person name="Glass J.I."/>
            <person name="Rusch D."/>
            <person name="Podicherti R."/>
            <person name="Tsui H.-C.T."/>
            <person name="Winkler M.E."/>
        </authorList>
    </citation>
    <scope>NUCLEOTIDE SEQUENCE</scope>
</reference>
<dbReference type="PANTHER" id="PTHR42829:SF2">
    <property type="entry name" value="NADH-UBIQUINONE OXIDOREDUCTASE CHAIN 5"/>
    <property type="match status" value="1"/>
</dbReference>
<evidence type="ECO:0000313" key="6">
    <source>
        <dbReference type="EMBL" id="SVE41809.1"/>
    </source>
</evidence>
<feature type="transmembrane region" description="Helical" evidence="5">
    <location>
        <begin position="34"/>
        <end position="54"/>
    </location>
</feature>
<accession>A0A383DBZ4</accession>
<comment type="subcellular location">
    <subcellularLocation>
        <location evidence="1">Membrane</location>
        <topology evidence="1">Multi-pass membrane protein</topology>
    </subcellularLocation>
</comment>
<dbReference type="AlphaFoldDB" id="A0A383DBZ4"/>
<dbReference type="GO" id="GO:0008137">
    <property type="term" value="F:NADH dehydrogenase (ubiquinone) activity"/>
    <property type="evidence" value="ECO:0007669"/>
    <property type="project" value="InterPro"/>
</dbReference>
<dbReference type="PANTHER" id="PTHR42829">
    <property type="entry name" value="NADH-UBIQUINONE OXIDOREDUCTASE CHAIN 5"/>
    <property type="match status" value="1"/>
</dbReference>
<dbReference type="GO" id="GO:0015990">
    <property type="term" value="P:electron transport coupled proton transport"/>
    <property type="evidence" value="ECO:0007669"/>
    <property type="project" value="TreeGrafter"/>
</dbReference>
<feature type="non-terminal residue" evidence="6">
    <location>
        <position position="99"/>
    </location>
</feature>
<keyword evidence="3 5" id="KW-1133">Transmembrane helix</keyword>
<keyword evidence="2 5" id="KW-0812">Transmembrane</keyword>
<organism evidence="6">
    <name type="scientific">marine metagenome</name>
    <dbReference type="NCBI Taxonomy" id="408172"/>
    <lineage>
        <taxon>unclassified sequences</taxon>
        <taxon>metagenomes</taxon>
        <taxon>ecological metagenomes</taxon>
    </lineage>
</organism>
<sequence length="99" mass="10951">MSFSIESIIWAIFFLPVISFVLCLFKFKVGESRLAGPITVFSIGVSFILSLYAFAKILSGTPVFSERLTSFSWIVIDSFDVTFGIILDPLTVSMLVVVT</sequence>
<evidence type="ECO:0000256" key="4">
    <source>
        <dbReference type="ARBA" id="ARBA00023136"/>
    </source>
</evidence>
<evidence type="ECO:0000256" key="1">
    <source>
        <dbReference type="ARBA" id="ARBA00004141"/>
    </source>
</evidence>
<name>A0A383DBZ4_9ZZZZ</name>
<feature type="transmembrane region" description="Helical" evidence="5">
    <location>
        <begin position="7"/>
        <end position="27"/>
    </location>
</feature>
<feature type="transmembrane region" description="Helical" evidence="5">
    <location>
        <begin position="74"/>
        <end position="98"/>
    </location>
</feature>
<keyword evidence="4 5" id="KW-0472">Membrane</keyword>
<dbReference type="GO" id="GO:0042773">
    <property type="term" value="P:ATP synthesis coupled electron transport"/>
    <property type="evidence" value="ECO:0007669"/>
    <property type="project" value="InterPro"/>
</dbReference>
<proteinExistence type="predicted"/>
<dbReference type="GO" id="GO:0003954">
    <property type="term" value="F:NADH dehydrogenase activity"/>
    <property type="evidence" value="ECO:0007669"/>
    <property type="project" value="TreeGrafter"/>
</dbReference>
<dbReference type="InterPro" id="IPR003945">
    <property type="entry name" value="NU5C-like"/>
</dbReference>
<gene>
    <name evidence="6" type="ORF">METZ01_LOCUS494663</name>
</gene>
<dbReference type="EMBL" id="UINC01215896">
    <property type="protein sequence ID" value="SVE41809.1"/>
    <property type="molecule type" value="Genomic_DNA"/>
</dbReference>
<dbReference type="GO" id="GO:0016020">
    <property type="term" value="C:membrane"/>
    <property type="evidence" value="ECO:0007669"/>
    <property type="project" value="UniProtKB-SubCell"/>
</dbReference>
<protein>
    <submittedName>
        <fullName evidence="6">Uncharacterized protein</fullName>
    </submittedName>
</protein>
<evidence type="ECO:0000256" key="3">
    <source>
        <dbReference type="ARBA" id="ARBA00022989"/>
    </source>
</evidence>
<evidence type="ECO:0000256" key="5">
    <source>
        <dbReference type="SAM" id="Phobius"/>
    </source>
</evidence>
<evidence type="ECO:0000256" key="2">
    <source>
        <dbReference type="ARBA" id="ARBA00022692"/>
    </source>
</evidence>